<dbReference type="InterPro" id="IPR010093">
    <property type="entry name" value="SinI_DNA-bd"/>
</dbReference>
<dbReference type="Pfam" id="PF12728">
    <property type="entry name" value="HTH_17"/>
    <property type="match status" value="1"/>
</dbReference>
<accession>A0A381V1H0</accession>
<dbReference type="InterPro" id="IPR009061">
    <property type="entry name" value="DNA-bd_dom_put_sf"/>
</dbReference>
<protein>
    <recommendedName>
        <fullName evidence="1">Helix-turn-helix domain-containing protein</fullName>
    </recommendedName>
</protein>
<feature type="domain" description="Helix-turn-helix" evidence="1">
    <location>
        <begin position="1"/>
        <end position="39"/>
    </location>
</feature>
<dbReference type="NCBIfam" id="TIGR01764">
    <property type="entry name" value="excise"/>
    <property type="match status" value="1"/>
</dbReference>
<reference evidence="2" key="1">
    <citation type="submission" date="2018-05" db="EMBL/GenBank/DDBJ databases">
        <authorList>
            <person name="Lanie J.A."/>
            <person name="Ng W.-L."/>
            <person name="Kazmierczak K.M."/>
            <person name="Andrzejewski T.M."/>
            <person name="Davidsen T.M."/>
            <person name="Wayne K.J."/>
            <person name="Tettelin H."/>
            <person name="Glass J.I."/>
            <person name="Rusch D."/>
            <person name="Podicherti R."/>
            <person name="Tsui H.-C.T."/>
            <person name="Winkler M.E."/>
        </authorList>
    </citation>
    <scope>NUCLEOTIDE SEQUENCE</scope>
</reference>
<sequence>MLGITPRTLYKLVDQGQVPGYRMGRVLRFKRSDIDEATENFRIEPGSLQHLYQEAP</sequence>
<dbReference type="EMBL" id="UINC01007462">
    <property type="protein sequence ID" value="SVA33467.1"/>
    <property type="molecule type" value="Genomic_DNA"/>
</dbReference>
<dbReference type="InterPro" id="IPR041657">
    <property type="entry name" value="HTH_17"/>
</dbReference>
<evidence type="ECO:0000259" key="1">
    <source>
        <dbReference type="Pfam" id="PF12728"/>
    </source>
</evidence>
<name>A0A381V1H0_9ZZZZ</name>
<evidence type="ECO:0000313" key="2">
    <source>
        <dbReference type="EMBL" id="SVA33467.1"/>
    </source>
</evidence>
<dbReference type="GO" id="GO:0003677">
    <property type="term" value="F:DNA binding"/>
    <property type="evidence" value="ECO:0007669"/>
    <property type="project" value="InterPro"/>
</dbReference>
<proteinExistence type="predicted"/>
<gene>
    <name evidence="2" type="ORF">METZ01_LOCUS86321</name>
</gene>
<organism evidence="2">
    <name type="scientific">marine metagenome</name>
    <dbReference type="NCBI Taxonomy" id="408172"/>
    <lineage>
        <taxon>unclassified sequences</taxon>
        <taxon>metagenomes</taxon>
        <taxon>ecological metagenomes</taxon>
    </lineage>
</organism>
<dbReference type="SUPFAM" id="SSF46955">
    <property type="entry name" value="Putative DNA-binding domain"/>
    <property type="match status" value="1"/>
</dbReference>
<dbReference type="AlphaFoldDB" id="A0A381V1H0"/>